<evidence type="ECO:0000256" key="8">
    <source>
        <dbReference type="ARBA" id="ARBA00023239"/>
    </source>
</evidence>
<dbReference type="GO" id="GO:0009800">
    <property type="term" value="P:cinnamic acid biosynthetic process"/>
    <property type="evidence" value="ECO:0007669"/>
    <property type="project" value="UniProtKB-ARBA"/>
</dbReference>
<evidence type="ECO:0000256" key="10">
    <source>
        <dbReference type="ARBA" id="ARBA00059289"/>
    </source>
</evidence>
<evidence type="ECO:0000256" key="3">
    <source>
        <dbReference type="ARBA" id="ARBA00007238"/>
    </source>
</evidence>
<dbReference type="AlphaFoldDB" id="A0A367R8Q4"/>
<organism evidence="12 13">
    <name type="scientific">Nostoc minutum NIES-26</name>
    <dbReference type="NCBI Taxonomy" id="1844469"/>
    <lineage>
        <taxon>Bacteria</taxon>
        <taxon>Bacillati</taxon>
        <taxon>Cyanobacteriota</taxon>
        <taxon>Cyanophyceae</taxon>
        <taxon>Nostocales</taxon>
        <taxon>Nostocaceae</taxon>
        <taxon>Nostoc</taxon>
    </lineage>
</organism>
<gene>
    <name evidence="12" type="ORF">A6770_19010</name>
</gene>
<accession>A0A367R8Q4</accession>
<dbReference type="InterPro" id="IPR022313">
    <property type="entry name" value="Phe/His_NH3-lyase_AS"/>
</dbReference>
<evidence type="ECO:0000256" key="11">
    <source>
        <dbReference type="ARBA" id="ARBA00070019"/>
    </source>
</evidence>
<dbReference type="FunFam" id="1.20.200.10:FF:000012">
    <property type="entry name" value="Tyrosine ammonia-lyase"/>
    <property type="match status" value="1"/>
</dbReference>
<dbReference type="Pfam" id="PF00221">
    <property type="entry name" value="Lyase_aromatic"/>
    <property type="match status" value="1"/>
</dbReference>
<evidence type="ECO:0000256" key="6">
    <source>
        <dbReference type="ARBA" id="ARBA00023051"/>
    </source>
</evidence>
<dbReference type="PANTHER" id="PTHR10362">
    <property type="entry name" value="HISTIDINE AMMONIA-LYASE"/>
    <property type="match status" value="1"/>
</dbReference>
<sequence>MNTLSLQQNITRSWQVPFTGNSNSDNLNSIVTVGDRNLTIDEVVNVARHGTQVRLTDNVDILKGVQASCDYIDRAVETGQPIYGVTSGFGGMAHVVISREQAAELQTNLIWFLKSGAGARLPLADVRAAMLLRANSHLYGASGIRLELIQRIETFLNAGVTPYVYEFGSIGASGDLVPLSYITGALIGLDPSFTVDFDGREMDAPTALCRLGLQPLQLQPKEGLAMMNGTSVMTAIAGNCVYDARVLLALAMGVHALAIQGLYGTNQSFHPFIHKHKPHPGQLWAADQMFSLLKGSYLVREESDGKHEYRGQELIQDRYSLRCLPQYMGPIVDGISEIAEQIELEMNSVTDNPLIDANKQASYHGGNFLGQYVGVTMDRLRYYIGLLAKHIDVQIALLVSPEFSNGLPPSLVGNLERKVNMGLKGLQISGNSIMPLLTFYGNSLADRFPTHAEQFNQNINSQGYVSANLTRRSVDIFQYYMAIALMFGVQAADLRTYKMTGHYDARTCLSTGTLELYAAVRQVVGHQPTSLRPYIWNDNEQSLDEHIALISADIAAGGLIVQAVSDILSSLKSI</sequence>
<evidence type="ECO:0000256" key="9">
    <source>
        <dbReference type="ARBA" id="ARBA00023537"/>
    </source>
</evidence>
<dbReference type="InterPro" id="IPR008948">
    <property type="entry name" value="L-Aspartase-like"/>
</dbReference>
<name>A0A367R8Q4_9NOSO</name>
<dbReference type="GO" id="GO:0006559">
    <property type="term" value="P:L-phenylalanine catabolic process"/>
    <property type="evidence" value="ECO:0007669"/>
    <property type="project" value="UniProtKB-KW"/>
</dbReference>
<dbReference type="InterPro" id="IPR024083">
    <property type="entry name" value="Fumarase/histidase_N"/>
</dbReference>
<keyword evidence="13" id="KW-1185">Reference proteome</keyword>
<dbReference type="GO" id="GO:0045548">
    <property type="term" value="F:phenylalanine ammonia-lyase activity"/>
    <property type="evidence" value="ECO:0007669"/>
    <property type="project" value="UniProtKB-EC"/>
</dbReference>
<comment type="function">
    <text evidence="10">Catalyzes the non-oxidative deamination of L-phenylalanine to form trans-cinnamic acid, the first step in the phenylpropanoid pathway.</text>
</comment>
<dbReference type="PROSITE" id="PS00488">
    <property type="entry name" value="PAL_HISTIDASE"/>
    <property type="match status" value="1"/>
</dbReference>
<evidence type="ECO:0000313" key="13">
    <source>
        <dbReference type="Proteomes" id="UP000252107"/>
    </source>
</evidence>
<dbReference type="GO" id="GO:0051289">
    <property type="term" value="P:protein homotetramerization"/>
    <property type="evidence" value="ECO:0007669"/>
    <property type="project" value="UniProtKB-ARBA"/>
</dbReference>
<keyword evidence="8" id="KW-0456">Lyase</keyword>
<dbReference type="Proteomes" id="UP000252107">
    <property type="component" value="Unassembled WGS sequence"/>
</dbReference>
<comment type="similarity">
    <text evidence="3">Belongs to the PAL/histidase family.</text>
</comment>
<evidence type="ECO:0000313" key="12">
    <source>
        <dbReference type="EMBL" id="RCJ32499.1"/>
    </source>
</evidence>
<evidence type="ECO:0000256" key="2">
    <source>
        <dbReference type="ARBA" id="ARBA00005138"/>
    </source>
</evidence>
<dbReference type="CDD" id="cd00332">
    <property type="entry name" value="PAL-HAL"/>
    <property type="match status" value="1"/>
</dbReference>
<dbReference type="Gene3D" id="1.20.200.10">
    <property type="entry name" value="Fumarase/aspartase (Central domain)"/>
    <property type="match status" value="1"/>
</dbReference>
<comment type="catalytic activity">
    <reaction evidence="9">
        <text>L-phenylalanine = (E)-cinnamate + NH4(+)</text>
        <dbReference type="Rhea" id="RHEA:21384"/>
        <dbReference type="ChEBI" id="CHEBI:15669"/>
        <dbReference type="ChEBI" id="CHEBI:28938"/>
        <dbReference type="ChEBI" id="CHEBI:58095"/>
        <dbReference type="EC" id="4.3.1.24"/>
    </reaction>
</comment>
<evidence type="ECO:0000256" key="1">
    <source>
        <dbReference type="ARBA" id="ARBA00004496"/>
    </source>
</evidence>
<comment type="pathway">
    <text evidence="2">Phenylpropanoid metabolism; trans-cinnamate biosynthesis; trans-cinnamate from L-phenylalanine: step 1/1.</text>
</comment>
<evidence type="ECO:0000256" key="7">
    <source>
        <dbReference type="ARBA" id="ARBA00023232"/>
    </source>
</evidence>
<comment type="subunit">
    <text evidence="4">Homotetramer.</text>
</comment>
<dbReference type="GO" id="GO:0005737">
    <property type="term" value="C:cytoplasm"/>
    <property type="evidence" value="ECO:0007669"/>
    <property type="project" value="UniProtKB-SubCell"/>
</dbReference>
<comment type="subcellular location">
    <subcellularLocation>
        <location evidence="1">Cytoplasm</location>
    </subcellularLocation>
</comment>
<keyword evidence="7" id="KW-0585">Phenylalanine catabolism</keyword>
<evidence type="ECO:0000256" key="4">
    <source>
        <dbReference type="ARBA" id="ARBA00011881"/>
    </source>
</evidence>
<keyword evidence="6" id="KW-0587">Phenylpropanoid metabolism</keyword>
<dbReference type="InterPro" id="IPR001106">
    <property type="entry name" value="Aromatic_Lyase"/>
</dbReference>
<dbReference type="Gene3D" id="1.10.275.10">
    <property type="entry name" value="Fumarase/aspartase (N-terminal domain)"/>
    <property type="match status" value="1"/>
</dbReference>
<dbReference type="EMBL" id="LXQD01000205">
    <property type="protein sequence ID" value="RCJ32499.1"/>
    <property type="molecule type" value="Genomic_DNA"/>
</dbReference>
<reference evidence="12" key="1">
    <citation type="submission" date="2016-04" db="EMBL/GenBank/DDBJ databases">
        <authorList>
            <person name="Tabuchi Yagui T.R."/>
        </authorList>
    </citation>
    <scope>NUCLEOTIDE SEQUENCE [LARGE SCALE GENOMIC DNA]</scope>
    <source>
        <strain evidence="12">NIES-26</strain>
    </source>
</reference>
<dbReference type="EC" id="4.3.1.24" evidence="5"/>
<proteinExistence type="inferred from homology"/>
<dbReference type="SUPFAM" id="SSF48557">
    <property type="entry name" value="L-aspartase-like"/>
    <property type="match status" value="1"/>
</dbReference>
<comment type="caution">
    <text evidence="12">The sequence shown here is derived from an EMBL/GenBank/DDBJ whole genome shotgun (WGS) entry which is preliminary data.</text>
</comment>
<protein>
    <recommendedName>
        <fullName evidence="11">Phenylalanine ammonia-lyase</fullName>
        <ecNumber evidence="5">4.3.1.24</ecNumber>
    </recommendedName>
</protein>
<dbReference type="FunFam" id="1.10.275.10:FF:000005">
    <property type="entry name" value="Histidine ammonia-lyase"/>
    <property type="match status" value="1"/>
</dbReference>
<evidence type="ECO:0000256" key="5">
    <source>
        <dbReference type="ARBA" id="ARBA00012139"/>
    </source>
</evidence>